<dbReference type="RefSeq" id="WP_266342008.1">
    <property type="nucleotide sequence ID" value="NZ_JAPKNH010000001.1"/>
</dbReference>
<reference evidence="3" key="1">
    <citation type="journal article" date="2019" name="Int. J. Syst. Evol. Microbiol.">
        <title>The Global Catalogue of Microorganisms (GCM) 10K type strain sequencing project: providing services to taxonomists for standard genome sequencing and annotation.</title>
        <authorList>
            <consortium name="The Broad Institute Genomics Platform"/>
            <consortium name="The Broad Institute Genome Sequencing Center for Infectious Disease"/>
            <person name="Wu L."/>
            <person name="Ma J."/>
        </authorList>
    </citation>
    <scope>NUCLEOTIDE SEQUENCE [LARGE SCALE GENOMIC DNA]</scope>
    <source>
        <strain evidence="3">KACC 12633</strain>
    </source>
</reference>
<protein>
    <recommendedName>
        <fullName evidence="4">Integrase</fullName>
    </recommendedName>
</protein>
<name>A0ABW0PTH0_9HYPH</name>
<sequence length="252" mass="28063">MRGLFKRKGSDIWQGRFRIPENLWRERKRLVALGVKDAPKTQEHARSTGKLDQSEAREAFQAMLGAWDAKMAAWGRLLEEGPQGLSQKQQTALAADYARAFLAKHEDNPSDAPPPRPLREPPEVNNGAWKAAVKAMSPAVQKRLAADLKAFLSASDEERRLRLGIRIIKDHPAFAAFLAPDFASMLEAEHGAETDAALASRGLHIDSETRGLVNFEMARLMGAVHRGLEEMRGHEWNPVRELEVAPHVCCHA</sequence>
<feature type="region of interest" description="Disordered" evidence="1">
    <location>
        <begin position="105"/>
        <end position="124"/>
    </location>
</feature>
<gene>
    <name evidence="2" type="ORF">ACFPP9_08275</name>
</gene>
<proteinExistence type="predicted"/>
<dbReference type="EMBL" id="JBHSML010000003">
    <property type="protein sequence ID" value="MFC5515763.1"/>
    <property type="molecule type" value="Genomic_DNA"/>
</dbReference>
<comment type="caution">
    <text evidence="2">The sequence shown here is derived from an EMBL/GenBank/DDBJ whole genome shotgun (WGS) entry which is preliminary data.</text>
</comment>
<evidence type="ECO:0000313" key="2">
    <source>
        <dbReference type="EMBL" id="MFC5515763.1"/>
    </source>
</evidence>
<accession>A0ABW0PTH0</accession>
<organism evidence="2 3">
    <name type="scientific">Kaistia terrae</name>
    <dbReference type="NCBI Taxonomy" id="537017"/>
    <lineage>
        <taxon>Bacteria</taxon>
        <taxon>Pseudomonadati</taxon>
        <taxon>Pseudomonadota</taxon>
        <taxon>Alphaproteobacteria</taxon>
        <taxon>Hyphomicrobiales</taxon>
        <taxon>Kaistiaceae</taxon>
        <taxon>Kaistia</taxon>
    </lineage>
</organism>
<dbReference type="Proteomes" id="UP001596150">
    <property type="component" value="Unassembled WGS sequence"/>
</dbReference>
<evidence type="ECO:0000313" key="3">
    <source>
        <dbReference type="Proteomes" id="UP001596150"/>
    </source>
</evidence>
<evidence type="ECO:0000256" key="1">
    <source>
        <dbReference type="SAM" id="MobiDB-lite"/>
    </source>
</evidence>
<keyword evidence="3" id="KW-1185">Reference proteome</keyword>
<evidence type="ECO:0008006" key="4">
    <source>
        <dbReference type="Google" id="ProtNLM"/>
    </source>
</evidence>